<dbReference type="InterPro" id="IPR003593">
    <property type="entry name" value="AAA+_ATPase"/>
</dbReference>
<evidence type="ECO:0000256" key="5">
    <source>
        <dbReference type="ARBA" id="ARBA00022989"/>
    </source>
</evidence>
<evidence type="ECO:0000259" key="9">
    <source>
        <dbReference type="PROSITE" id="PS50929"/>
    </source>
</evidence>
<dbReference type="Gene3D" id="3.40.50.300">
    <property type="entry name" value="P-loop containing nucleotide triphosphate hydrolases"/>
    <property type="match status" value="1"/>
</dbReference>
<keyword evidence="5 7" id="KW-1133">Transmembrane helix</keyword>
<feature type="domain" description="ABC transporter" evidence="8">
    <location>
        <begin position="346"/>
        <end position="541"/>
    </location>
</feature>
<dbReference type="PROSITE" id="PS50929">
    <property type="entry name" value="ABC_TM1F"/>
    <property type="match status" value="1"/>
</dbReference>
<evidence type="ECO:0000256" key="1">
    <source>
        <dbReference type="ARBA" id="ARBA00004651"/>
    </source>
</evidence>
<dbReference type="SMART" id="SM00382">
    <property type="entry name" value="AAA"/>
    <property type="match status" value="1"/>
</dbReference>
<dbReference type="EMBL" id="LT985188">
    <property type="protein sequence ID" value="SPD87744.1"/>
    <property type="molecule type" value="Genomic_DNA"/>
</dbReference>
<comment type="subcellular location">
    <subcellularLocation>
        <location evidence="1">Cell membrane</location>
        <topology evidence="1">Multi-pass membrane protein</topology>
    </subcellularLocation>
</comment>
<keyword evidence="11" id="KW-1185">Reference proteome</keyword>
<dbReference type="GO" id="GO:0005524">
    <property type="term" value="F:ATP binding"/>
    <property type="evidence" value="ECO:0007669"/>
    <property type="project" value="UniProtKB-KW"/>
</dbReference>
<dbReference type="InterPro" id="IPR027417">
    <property type="entry name" value="P-loop_NTPase"/>
</dbReference>
<organism evidence="10 11">
    <name type="scientific">Micropruina glycogenica</name>
    <dbReference type="NCBI Taxonomy" id="75385"/>
    <lineage>
        <taxon>Bacteria</taxon>
        <taxon>Bacillati</taxon>
        <taxon>Actinomycetota</taxon>
        <taxon>Actinomycetes</taxon>
        <taxon>Propionibacteriales</taxon>
        <taxon>Nocardioidaceae</taxon>
        <taxon>Micropruina</taxon>
    </lineage>
</organism>
<dbReference type="Gene3D" id="1.20.1560.10">
    <property type="entry name" value="ABC transporter type 1, transmembrane domain"/>
    <property type="match status" value="1"/>
</dbReference>
<evidence type="ECO:0000256" key="3">
    <source>
        <dbReference type="ARBA" id="ARBA00022741"/>
    </source>
</evidence>
<evidence type="ECO:0000256" key="7">
    <source>
        <dbReference type="SAM" id="Phobius"/>
    </source>
</evidence>
<dbReference type="KEGG" id="mgg:MPLG2_2714"/>
<dbReference type="Pfam" id="PF00664">
    <property type="entry name" value="ABC_membrane"/>
    <property type="match status" value="1"/>
</dbReference>
<feature type="transmembrane region" description="Helical" evidence="7">
    <location>
        <begin position="171"/>
        <end position="191"/>
    </location>
</feature>
<feature type="transmembrane region" description="Helical" evidence="7">
    <location>
        <begin position="285"/>
        <end position="304"/>
    </location>
</feature>
<dbReference type="PANTHER" id="PTHR24221:SF590">
    <property type="entry name" value="COMPONENT LINKED WITH THE ASSEMBLY OF CYTOCHROME' TRANSPORT TRANSMEMBRANE ATP-BINDING PROTEIN ABC TRANSPORTER CYDD-RELATED"/>
    <property type="match status" value="1"/>
</dbReference>
<feature type="transmembrane region" description="Helical" evidence="7">
    <location>
        <begin position="248"/>
        <end position="273"/>
    </location>
</feature>
<gene>
    <name evidence="10" type="ORF">MPLG2_2714</name>
</gene>
<dbReference type="GO" id="GO:0140359">
    <property type="term" value="F:ABC-type transporter activity"/>
    <property type="evidence" value="ECO:0007669"/>
    <property type="project" value="InterPro"/>
</dbReference>
<sequence>MAYSAAMSADGPAMPAGRFWVLRLMPDAPGRTALAVLLAFGASAASVALMAVSAWLLSRAAEHPPVLYLQVAAIGVRVFGISRGLFRYLERLVGHDVALRLQSALRIGTYQRLARTTLLGSRRGDLLARVTADVDAVLELIVRFVVPVVSASLVIVATSAVFAAFSPATALWLLGSALVAGVLVPGLAQWLSRRYDEAAAPARGELAAGVHELARTAPDLVAYGVADAALGRVLAVDERLKRQDDRSAWIRGVAAGCQVLAAAVAVLAALLIGGSQVADGTLPPVMLAVLVLTPLALHEVLSTLTQAAQSATRSLASLRRVREVLDAPPVGVGDRDLPPPVAPGALVLTGLAIGWPGAPTLIEGIDLTIAPGEAVAVVGPSGSGKTTLAATILGQIPPKAGTVEVVGRVGYLAQDAHIFATSVAENVRIGNRDADDADVRKALDRAGLPLPLDRVVGEHAGTLSGGEARRLALARLFVGDFQAVVLDEPSEHLDALTAEALLDDLFGSFTGVPLLVVTHDPDVIARCDRTVELAVGAVPYR</sequence>
<dbReference type="InterPro" id="IPR011527">
    <property type="entry name" value="ABC1_TM_dom"/>
</dbReference>
<dbReference type="SUPFAM" id="SSF90123">
    <property type="entry name" value="ABC transporter transmembrane region"/>
    <property type="match status" value="1"/>
</dbReference>
<dbReference type="NCBIfam" id="TIGR02868">
    <property type="entry name" value="CydC"/>
    <property type="match status" value="1"/>
</dbReference>
<dbReference type="InterPro" id="IPR017871">
    <property type="entry name" value="ABC_transporter-like_CS"/>
</dbReference>
<feature type="domain" description="ABC transmembrane type-1" evidence="9">
    <location>
        <begin position="33"/>
        <end position="313"/>
    </location>
</feature>
<evidence type="ECO:0000256" key="2">
    <source>
        <dbReference type="ARBA" id="ARBA00022692"/>
    </source>
</evidence>
<dbReference type="InterPro" id="IPR036640">
    <property type="entry name" value="ABC1_TM_sf"/>
</dbReference>
<evidence type="ECO:0000313" key="11">
    <source>
        <dbReference type="Proteomes" id="UP000238164"/>
    </source>
</evidence>
<dbReference type="SUPFAM" id="SSF52540">
    <property type="entry name" value="P-loop containing nucleoside triphosphate hydrolases"/>
    <property type="match status" value="1"/>
</dbReference>
<evidence type="ECO:0000256" key="6">
    <source>
        <dbReference type="ARBA" id="ARBA00023136"/>
    </source>
</evidence>
<feature type="transmembrane region" description="Helical" evidence="7">
    <location>
        <begin position="33"/>
        <end position="55"/>
    </location>
</feature>
<keyword evidence="2 7" id="KW-0812">Transmembrane</keyword>
<dbReference type="Proteomes" id="UP000238164">
    <property type="component" value="Chromosome 1"/>
</dbReference>
<proteinExistence type="predicted"/>
<dbReference type="InterPro" id="IPR039421">
    <property type="entry name" value="Type_1_exporter"/>
</dbReference>
<dbReference type="AlphaFoldDB" id="A0A2N9JI34"/>
<name>A0A2N9JI34_9ACTN</name>
<reference evidence="10 11" key="1">
    <citation type="submission" date="2018-02" db="EMBL/GenBank/DDBJ databases">
        <authorList>
            <person name="Cohen D.B."/>
            <person name="Kent A.D."/>
        </authorList>
    </citation>
    <scope>NUCLEOTIDE SEQUENCE [LARGE SCALE GENOMIC DNA]</scope>
    <source>
        <strain evidence="10">1</strain>
    </source>
</reference>
<evidence type="ECO:0000313" key="10">
    <source>
        <dbReference type="EMBL" id="SPD87744.1"/>
    </source>
</evidence>
<dbReference type="PROSITE" id="PS00211">
    <property type="entry name" value="ABC_TRANSPORTER_1"/>
    <property type="match status" value="1"/>
</dbReference>
<dbReference type="GO" id="GO:0045454">
    <property type="term" value="P:cell redox homeostasis"/>
    <property type="evidence" value="ECO:0007669"/>
    <property type="project" value="InterPro"/>
</dbReference>
<dbReference type="CDD" id="cd03228">
    <property type="entry name" value="ABCC_MRP_Like"/>
    <property type="match status" value="1"/>
</dbReference>
<dbReference type="GO" id="GO:0034775">
    <property type="term" value="P:glutathione transmembrane transport"/>
    <property type="evidence" value="ECO:0007669"/>
    <property type="project" value="InterPro"/>
</dbReference>
<dbReference type="GO" id="GO:0005886">
    <property type="term" value="C:plasma membrane"/>
    <property type="evidence" value="ECO:0007669"/>
    <property type="project" value="UniProtKB-SubCell"/>
</dbReference>
<protein>
    <submittedName>
        <fullName evidence="10">Transport ATP-binding protein CydC</fullName>
    </submittedName>
</protein>
<dbReference type="InterPro" id="IPR014223">
    <property type="entry name" value="ABC_CydC/D"/>
</dbReference>
<evidence type="ECO:0000259" key="8">
    <source>
        <dbReference type="PROSITE" id="PS50893"/>
    </source>
</evidence>
<dbReference type="PROSITE" id="PS50893">
    <property type="entry name" value="ABC_TRANSPORTER_2"/>
    <property type="match status" value="1"/>
</dbReference>
<keyword evidence="4 10" id="KW-0067">ATP-binding</keyword>
<keyword evidence="3" id="KW-0547">Nucleotide-binding</keyword>
<accession>A0A2N9JI34</accession>
<dbReference type="GO" id="GO:0016887">
    <property type="term" value="F:ATP hydrolysis activity"/>
    <property type="evidence" value="ECO:0007669"/>
    <property type="project" value="InterPro"/>
</dbReference>
<dbReference type="Pfam" id="PF00005">
    <property type="entry name" value="ABC_tran"/>
    <property type="match status" value="1"/>
</dbReference>
<keyword evidence="6 7" id="KW-0472">Membrane</keyword>
<feature type="transmembrane region" description="Helical" evidence="7">
    <location>
        <begin position="144"/>
        <end position="165"/>
    </location>
</feature>
<evidence type="ECO:0000256" key="4">
    <source>
        <dbReference type="ARBA" id="ARBA00022840"/>
    </source>
</evidence>
<dbReference type="PANTHER" id="PTHR24221">
    <property type="entry name" value="ATP-BINDING CASSETTE SUB-FAMILY B"/>
    <property type="match status" value="1"/>
</dbReference>
<dbReference type="InterPro" id="IPR003439">
    <property type="entry name" value="ABC_transporter-like_ATP-bd"/>
</dbReference>
<feature type="transmembrane region" description="Helical" evidence="7">
    <location>
        <begin position="67"/>
        <end position="86"/>
    </location>
</feature>